<dbReference type="STRING" id="466.Lmac_0450"/>
<dbReference type="PANTHER" id="PTHR30372">
    <property type="entry name" value="LIPID-A-DISACCHARIDE SYNTHASE"/>
    <property type="match status" value="1"/>
</dbReference>
<comment type="pathway">
    <text evidence="11">Bacterial outer membrane biogenesis; LPS lipid A biosynthesis.</text>
</comment>
<dbReference type="Proteomes" id="UP000054908">
    <property type="component" value="Unassembled WGS sequence"/>
</dbReference>
<evidence type="ECO:0000256" key="2">
    <source>
        <dbReference type="ARBA" id="ARBA00007868"/>
    </source>
</evidence>
<keyword evidence="9 11" id="KW-0443">Lipid metabolism</keyword>
<dbReference type="PANTHER" id="PTHR30372:SF4">
    <property type="entry name" value="LIPID-A-DISACCHARIDE SYNTHASE, MITOCHONDRIAL-RELATED"/>
    <property type="match status" value="1"/>
</dbReference>
<gene>
    <name evidence="11 12" type="primary">lpxB</name>
    <name evidence="12" type="ORF">Lmac_0450</name>
</gene>
<evidence type="ECO:0000313" key="12">
    <source>
        <dbReference type="EMBL" id="KTD30634.1"/>
    </source>
</evidence>
<accession>A0A0W0WE35</accession>
<dbReference type="RefSeq" id="WP_058451276.1">
    <property type="nucleotide sequence ID" value="NZ_CAAAIB010000005.1"/>
</dbReference>
<evidence type="ECO:0000256" key="5">
    <source>
        <dbReference type="ARBA" id="ARBA00022516"/>
    </source>
</evidence>
<dbReference type="HAMAP" id="MF_00392">
    <property type="entry name" value="LpxB"/>
    <property type="match status" value="1"/>
</dbReference>
<dbReference type="GO" id="GO:0005543">
    <property type="term" value="F:phospholipid binding"/>
    <property type="evidence" value="ECO:0007669"/>
    <property type="project" value="TreeGrafter"/>
</dbReference>
<evidence type="ECO:0000256" key="10">
    <source>
        <dbReference type="ARBA" id="ARBA00048975"/>
    </source>
</evidence>
<evidence type="ECO:0000256" key="1">
    <source>
        <dbReference type="ARBA" id="ARBA00002056"/>
    </source>
</evidence>
<evidence type="ECO:0000256" key="7">
    <source>
        <dbReference type="ARBA" id="ARBA00022676"/>
    </source>
</evidence>
<sequence>MPETKRLVIIAGEESGDIHAASLVRQLRTEHKSLEISGIGGRHMQEAGVHLISDLARFGTTGLTEVLRNLLIIKKAFDAIKIHLTHNKPDLLILVDFPGFNLRLVKFAKQLGIRILYYISPQIWAWKANRIEIIRAYVDRMAVILPFEKAIYQRANIPVSFVGHPLVEKIPACDDILFARENFGLPTNKRLIAMLPGSRRNEIERHMPVLLATAEMLNEKTPNLHFVIPIAGTLDPSLVKNYFSKSKVSISFILGRASEVVACSDCAVVASGTASLECALLEKPMCIIYKGSLLSFIAAMKVIKVKYLGLCNLLQNEMIVPELLQYDCNVKELTRSLLELLTDQGTIERMQKRLRQLKLSLSAGQADCTIAELVISELKYAEEMNSCAGNTASV</sequence>
<dbReference type="Pfam" id="PF02684">
    <property type="entry name" value="LpxB"/>
    <property type="match status" value="1"/>
</dbReference>
<keyword evidence="13" id="KW-1185">Reference proteome</keyword>
<comment type="function">
    <text evidence="1 11">Condensation of UDP-2,3-diacylglucosamine and 2,3-diacylglucosamine-1-phosphate to form lipid A disaccharide, a precursor of lipid A, a phosphorylated glycolipid that anchors the lipopolysaccharide to the outer membrane of the cell.</text>
</comment>
<dbReference type="PATRIC" id="fig|466.6.peg.478"/>
<organism evidence="12 13">
    <name type="scientific">Legionella maceachernii</name>
    <dbReference type="NCBI Taxonomy" id="466"/>
    <lineage>
        <taxon>Bacteria</taxon>
        <taxon>Pseudomonadati</taxon>
        <taxon>Pseudomonadota</taxon>
        <taxon>Gammaproteobacteria</taxon>
        <taxon>Legionellales</taxon>
        <taxon>Legionellaceae</taxon>
        <taxon>Legionella</taxon>
    </lineage>
</organism>
<dbReference type="InterPro" id="IPR003835">
    <property type="entry name" value="Glyco_trans_19"/>
</dbReference>
<evidence type="ECO:0000313" key="13">
    <source>
        <dbReference type="Proteomes" id="UP000054908"/>
    </source>
</evidence>
<comment type="caution">
    <text evidence="12">The sequence shown here is derived from an EMBL/GenBank/DDBJ whole genome shotgun (WGS) entry which is preliminary data.</text>
</comment>
<proteinExistence type="inferred from homology"/>
<keyword evidence="5 11" id="KW-0444">Lipid biosynthesis</keyword>
<dbReference type="EMBL" id="LNYL01000010">
    <property type="protein sequence ID" value="KTD30634.1"/>
    <property type="molecule type" value="Genomic_DNA"/>
</dbReference>
<name>A0A0W0WE35_9GAMM</name>
<evidence type="ECO:0000256" key="8">
    <source>
        <dbReference type="ARBA" id="ARBA00022679"/>
    </source>
</evidence>
<keyword evidence="7 11" id="KW-0328">Glycosyltransferase</keyword>
<dbReference type="GO" id="GO:0009245">
    <property type="term" value="P:lipid A biosynthetic process"/>
    <property type="evidence" value="ECO:0007669"/>
    <property type="project" value="UniProtKB-UniRule"/>
</dbReference>
<dbReference type="GO" id="GO:0016020">
    <property type="term" value="C:membrane"/>
    <property type="evidence" value="ECO:0007669"/>
    <property type="project" value="GOC"/>
</dbReference>
<dbReference type="UniPathway" id="UPA00973"/>
<dbReference type="AlphaFoldDB" id="A0A0W0WE35"/>
<dbReference type="NCBIfam" id="TIGR00215">
    <property type="entry name" value="lpxB"/>
    <property type="match status" value="1"/>
</dbReference>
<evidence type="ECO:0000256" key="3">
    <source>
        <dbReference type="ARBA" id="ARBA00012687"/>
    </source>
</evidence>
<keyword evidence="6 11" id="KW-0441">Lipid A biosynthesis</keyword>
<evidence type="ECO:0000256" key="6">
    <source>
        <dbReference type="ARBA" id="ARBA00022556"/>
    </source>
</evidence>
<dbReference type="OrthoDB" id="9801642at2"/>
<evidence type="ECO:0000256" key="9">
    <source>
        <dbReference type="ARBA" id="ARBA00023098"/>
    </source>
</evidence>
<evidence type="ECO:0000256" key="4">
    <source>
        <dbReference type="ARBA" id="ARBA00020902"/>
    </source>
</evidence>
<dbReference type="EC" id="2.4.1.182" evidence="3 11"/>
<comment type="similarity">
    <text evidence="2 11">Belongs to the LpxB family.</text>
</comment>
<evidence type="ECO:0000256" key="11">
    <source>
        <dbReference type="HAMAP-Rule" id="MF_00392"/>
    </source>
</evidence>
<dbReference type="SUPFAM" id="SSF53756">
    <property type="entry name" value="UDP-Glycosyltransferase/glycogen phosphorylase"/>
    <property type="match status" value="1"/>
</dbReference>
<protein>
    <recommendedName>
        <fullName evidence="4 11">Lipid-A-disaccharide synthase</fullName>
        <ecNumber evidence="3 11">2.4.1.182</ecNumber>
    </recommendedName>
</protein>
<comment type="catalytic activity">
    <reaction evidence="10 11">
        <text>a lipid X + a UDP-2-N,3-O-bis[(3R)-3-hydroxyacyl]-alpha-D-glucosamine = a lipid A disaccharide + UDP + H(+)</text>
        <dbReference type="Rhea" id="RHEA:67828"/>
        <dbReference type="ChEBI" id="CHEBI:15378"/>
        <dbReference type="ChEBI" id="CHEBI:58223"/>
        <dbReference type="ChEBI" id="CHEBI:137748"/>
        <dbReference type="ChEBI" id="CHEBI:176338"/>
        <dbReference type="ChEBI" id="CHEBI:176343"/>
        <dbReference type="EC" id="2.4.1.182"/>
    </reaction>
</comment>
<dbReference type="GO" id="GO:0008915">
    <property type="term" value="F:lipid-A-disaccharide synthase activity"/>
    <property type="evidence" value="ECO:0007669"/>
    <property type="project" value="UniProtKB-UniRule"/>
</dbReference>
<reference evidence="12 13" key="1">
    <citation type="submission" date="2015-11" db="EMBL/GenBank/DDBJ databases">
        <title>Genomic analysis of 38 Legionella species identifies large and diverse effector repertoires.</title>
        <authorList>
            <person name="Burstein D."/>
            <person name="Amaro F."/>
            <person name="Zusman T."/>
            <person name="Lifshitz Z."/>
            <person name="Cohen O."/>
            <person name="Gilbert J.A."/>
            <person name="Pupko T."/>
            <person name="Shuman H.A."/>
            <person name="Segal G."/>
        </authorList>
    </citation>
    <scope>NUCLEOTIDE SEQUENCE [LARGE SCALE GENOMIC DNA]</scope>
    <source>
        <strain evidence="12 13">PX-1-G2-E2</strain>
    </source>
</reference>
<keyword evidence="8 11" id="KW-0808">Transferase</keyword>